<evidence type="ECO:0000259" key="1">
    <source>
        <dbReference type="Pfam" id="PF07477"/>
    </source>
</evidence>
<evidence type="ECO:0000313" key="3">
    <source>
        <dbReference type="EMBL" id="KRM13085.1"/>
    </source>
</evidence>
<dbReference type="Gene3D" id="3.90.1330.10">
    <property type="entry name" value="Alpha-glucuronidase, C-terminal domain"/>
    <property type="match status" value="1"/>
</dbReference>
<dbReference type="GO" id="GO:0005576">
    <property type="term" value="C:extracellular region"/>
    <property type="evidence" value="ECO:0007669"/>
    <property type="project" value="InterPro"/>
</dbReference>
<dbReference type="InterPro" id="IPR011100">
    <property type="entry name" value="Glyco_hydro_67_cat"/>
</dbReference>
<accession>A0A0R1W6A1</accession>
<feature type="domain" description="Glycosyl hydrolase family 67 catalytic" evidence="2">
    <location>
        <begin position="89"/>
        <end position="406"/>
    </location>
</feature>
<dbReference type="EMBL" id="AZFX01000009">
    <property type="protein sequence ID" value="KRM13085.1"/>
    <property type="molecule type" value="Genomic_DNA"/>
</dbReference>
<dbReference type="STRING" id="1423735.FC15_GL000071"/>
<dbReference type="Proteomes" id="UP000051315">
    <property type="component" value="Unassembled WGS sequence"/>
</dbReference>
<dbReference type="Pfam" id="PF07477">
    <property type="entry name" value="Glyco_hydro_67C"/>
    <property type="match status" value="1"/>
</dbReference>
<dbReference type="InterPro" id="IPR011099">
    <property type="entry name" value="Glyco_hydro_67_C"/>
</dbReference>
<dbReference type="GO" id="GO:0046559">
    <property type="term" value="F:alpha-glucuronidase activity"/>
    <property type="evidence" value="ECO:0007669"/>
    <property type="project" value="InterPro"/>
</dbReference>
<dbReference type="Gene3D" id="3.20.20.80">
    <property type="entry name" value="Glycosidases"/>
    <property type="match status" value="1"/>
</dbReference>
<feature type="domain" description="Glycosyl hydrolase family 67 C-terminal" evidence="1">
    <location>
        <begin position="407"/>
        <end position="628"/>
    </location>
</feature>
<dbReference type="PANTHER" id="PTHR39207">
    <property type="entry name" value="ALPHA-GLUCURONIDASE A"/>
    <property type="match status" value="1"/>
</dbReference>
<proteinExistence type="predicted"/>
<name>A0A0R1W6A1_9LACO</name>
<sequence>MRFYIKPNIFEDSILLNLKNEIETFFQAKLVTVESEANVVFVLDKSIYPGYLVKKMNQEKVIILAAETVSLLQGFYYYLLNLINNDFNDVRQTPNQAIRMIDHWDNFDGTIERGYAGRSIFYENNQFLDDYNRVKMYARMLASVGINYIALNNVNVHHEETFLISAKHLAKVKFLADIFGKFGIKVMLSVNFASPIRFGDLKTADPLDEQVQQWWQTRANLIYDLIPDFGGFLVKADSEGEPGPFAYGRDHAQGANMLARALAPHHGIVIWRTFVYNAHQDWRDRTTDRARAAYDNFMALDGKFDDNVTLQIKFGPIDFQTREPVQPLFGALEKTNQIIEFQVTQEYTGHQIDINYLLQQWYEVLHFDTKHGQPELLLKDVPQTKSPVPQNSGVAAVGNVGRDDNWTGNKLAQANLYGFGRIAWDADLTPEQILSEWLQLTFGKLEHLDVIKEIMLSSNATYEAYTAPLGVGFMVTPQNHYGPSIDGYEFDRWGTYHFADRNGLGVDRTVKTGTGYTRQYADANYAKYEDLTTCPDELLLFFHHVDYTHVLHDGKTVIQHIYDTHFEGVEKVKQYLALWPQLEDELAPIDYQNVLEHLNRQLKNAVEWRDQMNTFFYRMSGIPDNQERKIYA</sequence>
<dbReference type="Pfam" id="PF07488">
    <property type="entry name" value="Glyco_hydro_67M"/>
    <property type="match status" value="1"/>
</dbReference>
<dbReference type="PANTHER" id="PTHR39207:SF1">
    <property type="entry name" value="ALPHA-GLUCURONIDASE A"/>
    <property type="match status" value="1"/>
</dbReference>
<protein>
    <submittedName>
        <fullName evidence="3">AguA protein</fullName>
    </submittedName>
</protein>
<dbReference type="InterPro" id="IPR037054">
    <property type="entry name" value="A-glucoronidase_C_sf"/>
</dbReference>
<dbReference type="SUPFAM" id="SSF51445">
    <property type="entry name" value="(Trans)glycosidases"/>
    <property type="match status" value="1"/>
</dbReference>
<evidence type="ECO:0000259" key="2">
    <source>
        <dbReference type="Pfam" id="PF07488"/>
    </source>
</evidence>
<dbReference type="GO" id="GO:0045493">
    <property type="term" value="P:xylan catabolic process"/>
    <property type="evidence" value="ECO:0007669"/>
    <property type="project" value="InterPro"/>
</dbReference>
<keyword evidence="4" id="KW-1185">Reference proteome</keyword>
<organism evidence="3 4">
    <name type="scientific">Lapidilactobacillus concavus DSM 17758</name>
    <dbReference type="NCBI Taxonomy" id="1423735"/>
    <lineage>
        <taxon>Bacteria</taxon>
        <taxon>Bacillati</taxon>
        <taxon>Bacillota</taxon>
        <taxon>Bacilli</taxon>
        <taxon>Lactobacillales</taxon>
        <taxon>Lactobacillaceae</taxon>
        <taxon>Lapidilactobacillus</taxon>
    </lineage>
</organism>
<dbReference type="PATRIC" id="fig|1423735.3.peg.72"/>
<dbReference type="GO" id="GO:0033939">
    <property type="term" value="F:xylan alpha-1,2-glucuronosidase activity"/>
    <property type="evidence" value="ECO:0007669"/>
    <property type="project" value="TreeGrafter"/>
</dbReference>
<reference evidence="3 4" key="1">
    <citation type="journal article" date="2015" name="Genome Announc.">
        <title>Expanding the biotechnology potential of lactobacilli through comparative genomics of 213 strains and associated genera.</title>
        <authorList>
            <person name="Sun Z."/>
            <person name="Harris H.M."/>
            <person name="McCann A."/>
            <person name="Guo C."/>
            <person name="Argimon S."/>
            <person name="Zhang W."/>
            <person name="Yang X."/>
            <person name="Jeffery I.B."/>
            <person name="Cooney J.C."/>
            <person name="Kagawa T.F."/>
            <person name="Liu W."/>
            <person name="Song Y."/>
            <person name="Salvetti E."/>
            <person name="Wrobel A."/>
            <person name="Rasinkangas P."/>
            <person name="Parkhill J."/>
            <person name="Rea M.C."/>
            <person name="O'Sullivan O."/>
            <person name="Ritari J."/>
            <person name="Douillard F.P."/>
            <person name="Paul Ross R."/>
            <person name="Yang R."/>
            <person name="Briner A.E."/>
            <person name="Felis G.E."/>
            <person name="de Vos W.M."/>
            <person name="Barrangou R."/>
            <person name="Klaenhammer T.R."/>
            <person name="Caufield P.W."/>
            <person name="Cui Y."/>
            <person name="Zhang H."/>
            <person name="O'Toole P.W."/>
        </authorList>
    </citation>
    <scope>NUCLEOTIDE SEQUENCE [LARGE SCALE GENOMIC DNA]</scope>
    <source>
        <strain evidence="3 4">DSM 17758</strain>
    </source>
</reference>
<gene>
    <name evidence="3" type="ORF">FC15_GL000071</name>
</gene>
<evidence type="ECO:0000313" key="4">
    <source>
        <dbReference type="Proteomes" id="UP000051315"/>
    </source>
</evidence>
<dbReference type="AlphaFoldDB" id="A0A0R1W6A1"/>
<dbReference type="InterPro" id="IPR017853">
    <property type="entry name" value="GH"/>
</dbReference>
<comment type="caution">
    <text evidence="3">The sequence shown here is derived from an EMBL/GenBank/DDBJ whole genome shotgun (WGS) entry which is preliminary data.</text>
</comment>